<reference evidence="13 14" key="1">
    <citation type="submission" date="2022-03" db="EMBL/GenBank/DDBJ databases">
        <title>Genomic Encyclopedia of Type Strains, Phase III (KMG-III): the genomes of soil and plant-associated and newly described type strains.</title>
        <authorList>
            <person name="Whitman W."/>
        </authorList>
    </citation>
    <scope>NUCLEOTIDE SEQUENCE [LARGE SCALE GENOMIC DNA]</scope>
    <source>
        <strain evidence="13 14">BSker1</strain>
    </source>
</reference>
<dbReference type="SUPFAM" id="SSF53335">
    <property type="entry name" value="S-adenosyl-L-methionine-dependent methyltransferases"/>
    <property type="match status" value="1"/>
</dbReference>
<comment type="similarity">
    <text evidence="11">Belongs to the class I-like SAM-binding methyltransferase superfamily. RNA methyltransferase RlmE family.</text>
</comment>
<evidence type="ECO:0000256" key="6">
    <source>
        <dbReference type="ARBA" id="ARBA00038861"/>
    </source>
</evidence>
<dbReference type="EMBL" id="JALJYF010000001">
    <property type="protein sequence ID" value="MCP1726990.1"/>
    <property type="molecule type" value="Genomic_DNA"/>
</dbReference>
<dbReference type="Gene3D" id="3.40.50.150">
    <property type="entry name" value="Vaccinia Virus protein VP39"/>
    <property type="match status" value="1"/>
</dbReference>
<comment type="subcellular location">
    <subcellularLocation>
        <location evidence="11">Cytoplasm</location>
    </subcellularLocation>
</comment>
<protein>
    <recommendedName>
        <fullName evidence="7 11">Ribosomal RNA large subunit methyltransferase E</fullName>
        <ecNumber evidence="6 11">2.1.1.166</ecNumber>
    </recommendedName>
    <alternativeName>
        <fullName evidence="9 11">23S rRNA Um2552 methyltransferase</fullName>
    </alternativeName>
    <alternativeName>
        <fullName evidence="8 11">rRNA (uridine-2'-O-)-methyltransferase</fullName>
    </alternativeName>
</protein>
<dbReference type="NCBIfam" id="NF008390">
    <property type="entry name" value="PRK11188.1"/>
    <property type="match status" value="1"/>
</dbReference>
<evidence type="ECO:0000256" key="11">
    <source>
        <dbReference type="HAMAP-Rule" id="MF_01547"/>
    </source>
</evidence>
<evidence type="ECO:0000256" key="10">
    <source>
        <dbReference type="ARBA" id="ARBA00048970"/>
    </source>
</evidence>
<comment type="function">
    <text evidence="5 11">Specifically methylates the uridine in position 2552 of 23S rRNA at the 2'-O position of the ribose in the fully assembled 50S ribosomal subunit.</text>
</comment>
<evidence type="ECO:0000256" key="5">
    <source>
        <dbReference type="ARBA" id="ARBA00037569"/>
    </source>
</evidence>
<evidence type="ECO:0000256" key="4">
    <source>
        <dbReference type="ARBA" id="ARBA00022691"/>
    </source>
</evidence>
<dbReference type="PANTHER" id="PTHR10920">
    <property type="entry name" value="RIBOSOMAL RNA METHYLTRANSFERASE"/>
    <property type="match status" value="1"/>
</dbReference>
<feature type="binding site" evidence="11">
    <location>
        <position position="62"/>
    </location>
    <ligand>
        <name>S-adenosyl-L-methionine</name>
        <dbReference type="ChEBI" id="CHEBI:59789"/>
    </ligand>
</feature>
<dbReference type="InterPro" id="IPR029063">
    <property type="entry name" value="SAM-dependent_MTases_sf"/>
</dbReference>
<dbReference type="Pfam" id="PF01728">
    <property type="entry name" value="FtsJ"/>
    <property type="match status" value="1"/>
</dbReference>
<keyword evidence="11" id="KW-0963">Cytoplasm</keyword>
<dbReference type="InterPro" id="IPR050082">
    <property type="entry name" value="RNA_methyltr_RlmE"/>
</dbReference>
<evidence type="ECO:0000256" key="3">
    <source>
        <dbReference type="ARBA" id="ARBA00022679"/>
    </source>
</evidence>
<feature type="binding site" evidence="11">
    <location>
        <position position="96"/>
    </location>
    <ligand>
        <name>S-adenosyl-L-methionine</name>
        <dbReference type="ChEBI" id="CHEBI:59789"/>
    </ligand>
</feature>
<feature type="binding site" evidence="11">
    <location>
        <position position="80"/>
    </location>
    <ligand>
        <name>S-adenosyl-L-methionine</name>
        <dbReference type="ChEBI" id="CHEBI:59789"/>
    </ligand>
</feature>
<dbReference type="PANTHER" id="PTHR10920:SF18">
    <property type="entry name" value="RRNA METHYLTRANSFERASE 2, MITOCHONDRIAL"/>
    <property type="match status" value="1"/>
</dbReference>
<dbReference type="GO" id="GO:0032259">
    <property type="term" value="P:methylation"/>
    <property type="evidence" value="ECO:0007669"/>
    <property type="project" value="UniProtKB-KW"/>
</dbReference>
<feature type="binding site" evidence="11">
    <location>
        <position position="60"/>
    </location>
    <ligand>
        <name>S-adenosyl-L-methionine</name>
        <dbReference type="ChEBI" id="CHEBI:59789"/>
    </ligand>
</feature>
<keyword evidence="14" id="KW-1185">Reference proteome</keyword>
<evidence type="ECO:0000313" key="14">
    <source>
        <dbReference type="Proteomes" id="UP001523550"/>
    </source>
</evidence>
<dbReference type="InterPro" id="IPR002877">
    <property type="entry name" value="RNA_MeTrfase_FtsJ_dom"/>
</dbReference>
<comment type="caution">
    <text evidence="13">The sequence shown here is derived from an EMBL/GenBank/DDBJ whole genome shotgun (WGS) entry which is preliminary data.</text>
</comment>
<proteinExistence type="inferred from homology"/>
<feature type="domain" description="Ribosomal RNA methyltransferase FtsJ" evidence="12">
    <location>
        <begin position="28"/>
        <end position="204"/>
    </location>
</feature>
<evidence type="ECO:0000256" key="1">
    <source>
        <dbReference type="ARBA" id="ARBA00022552"/>
    </source>
</evidence>
<evidence type="ECO:0000256" key="2">
    <source>
        <dbReference type="ARBA" id="ARBA00022603"/>
    </source>
</evidence>
<evidence type="ECO:0000259" key="12">
    <source>
        <dbReference type="Pfam" id="PF01728"/>
    </source>
</evidence>
<keyword evidence="2 11" id="KW-0489">Methyltransferase</keyword>
<dbReference type="InterPro" id="IPR015507">
    <property type="entry name" value="rRNA-MeTfrase_E"/>
</dbReference>
<dbReference type="Proteomes" id="UP001523550">
    <property type="component" value="Unassembled WGS sequence"/>
</dbReference>
<comment type="catalytic activity">
    <reaction evidence="10 11">
        <text>uridine(2552) in 23S rRNA + S-adenosyl-L-methionine = 2'-O-methyluridine(2552) in 23S rRNA + S-adenosyl-L-homocysteine + H(+)</text>
        <dbReference type="Rhea" id="RHEA:42720"/>
        <dbReference type="Rhea" id="RHEA-COMP:10202"/>
        <dbReference type="Rhea" id="RHEA-COMP:10203"/>
        <dbReference type="ChEBI" id="CHEBI:15378"/>
        <dbReference type="ChEBI" id="CHEBI:57856"/>
        <dbReference type="ChEBI" id="CHEBI:59789"/>
        <dbReference type="ChEBI" id="CHEBI:65315"/>
        <dbReference type="ChEBI" id="CHEBI:74478"/>
        <dbReference type="EC" id="2.1.1.166"/>
    </reaction>
</comment>
<keyword evidence="4 11" id="KW-0949">S-adenosyl-L-methionine</keyword>
<evidence type="ECO:0000256" key="9">
    <source>
        <dbReference type="ARBA" id="ARBA00042745"/>
    </source>
</evidence>
<feature type="active site" description="Proton acceptor" evidence="11">
    <location>
        <position position="161"/>
    </location>
</feature>
<dbReference type="EC" id="2.1.1.166" evidence="6 11"/>
<dbReference type="HAMAP" id="MF_01547">
    <property type="entry name" value="RNA_methyltr_E"/>
    <property type="match status" value="1"/>
</dbReference>
<dbReference type="PIRSF" id="PIRSF005461">
    <property type="entry name" value="23S_rRNA_mtase"/>
    <property type="match status" value="1"/>
</dbReference>
<evidence type="ECO:0000256" key="8">
    <source>
        <dbReference type="ARBA" id="ARBA00041995"/>
    </source>
</evidence>
<accession>A0ABT1G6R1</accession>
<evidence type="ECO:0000256" key="7">
    <source>
        <dbReference type="ARBA" id="ARBA00041129"/>
    </source>
</evidence>
<evidence type="ECO:0000313" key="13">
    <source>
        <dbReference type="EMBL" id="MCP1726990.1"/>
    </source>
</evidence>
<feature type="binding site" evidence="11">
    <location>
        <position position="121"/>
    </location>
    <ligand>
        <name>S-adenosyl-L-methionine</name>
        <dbReference type="ChEBI" id="CHEBI:59789"/>
    </ligand>
</feature>
<keyword evidence="3 11" id="KW-0808">Transferase</keyword>
<gene>
    <name evidence="11" type="primary">rlmE</name>
    <name evidence="11" type="synonym">ftsJ</name>
    <name evidence="11" type="synonym">rrmJ</name>
    <name evidence="13" type="ORF">J2T60_000955</name>
</gene>
<keyword evidence="1 11" id="KW-0698">rRNA processing</keyword>
<organism evidence="13 14">
    <name type="scientific">Natronospira proteinivora</name>
    <dbReference type="NCBI Taxonomy" id="1807133"/>
    <lineage>
        <taxon>Bacteria</taxon>
        <taxon>Pseudomonadati</taxon>
        <taxon>Pseudomonadota</taxon>
        <taxon>Gammaproteobacteria</taxon>
        <taxon>Natronospirales</taxon>
        <taxon>Natronospiraceae</taxon>
        <taxon>Natronospira</taxon>
    </lineage>
</organism>
<dbReference type="GO" id="GO:0008168">
    <property type="term" value="F:methyltransferase activity"/>
    <property type="evidence" value="ECO:0007669"/>
    <property type="project" value="UniProtKB-KW"/>
</dbReference>
<name>A0ABT1G6R1_9GAMM</name>
<sequence>MGKKGSSHRWLKEHHRDEHVLRARKEGWRSRAVFKLEEIDKKDRLFRPGMIVVDLGAAPGSWSQYAAHRLQGQGRIVALDRLEMPSLPDVDFIQGDFTEQSVLKALLETLGGRRVDLVMSDMAPNMSGMKAVDQPATMYLAELSLDLGRQVLSEGGNLLVKTFQGEGFDEFLAELRKAFAKVQVRKPKASRDRSPEVYLLARNYRVV</sequence>
<dbReference type="RefSeq" id="WP_253446150.1">
    <property type="nucleotide sequence ID" value="NZ_JALJYF010000001.1"/>
</dbReference>